<evidence type="ECO:0000313" key="2">
    <source>
        <dbReference type="EMBL" id="EHK42966.1"/>
    </source>
</evidence>
<evidence type="ECO:0000313" key="3">
    <source>
        <dbReference type="Proteomes" id="UP000005426"/>
    </source>
</evidence>
<dbReference type="HOGENOM" id="CLU_1981873_0_0_1"/>
<dbReference type="Proteomes" id="UP000005426">
    <property type="component" value="Unassembled WGS sequence"/>
</dbReference>
<name>G9P3K8_HYPAI</name>
<evidence type="ECO:0000256" key="1">
    <source>
        <dbReference type="SAM" id="MobiDB-lite"/>
    </source>
</evidence>
<gene>
    <name evidence="2" type="ORF">TRIATDRAFT_300960</name>
</gene>
<reference evidence="2 3" key="1">
    <citation type="journal article" date="2011" name="Genome Biol.">
        <title>Comparative genome sequence analysis underscores mycoparasitism as the ancestral life style of Trichoderma.</title>
        <authorList>
            <person name="Kubicek C.P."/>
            <person name="Herrera-Estrella A."/>
            <person name="Seidl-Seiboth V."/>
            <person name="Martinez D.A."/>
            <person name="Druzhinina I.S."/>
            <person name="Thon M."/>
            <person name="Zeilinger S."/>
            <person name="Casas-Flores S."/>
            <person name="Horwitz B.A."/>
            <person name="Mukherjee P.K."/>
            <person name="Mukherjee M."/>
            <person name="Kredics L."/>
            <person name="Alcaraz L.D."/>
            <person name="Aerts A."/>
            <person name="Antal Z."/>
            <person name="Atanasova L."/>
            <person name="Cervantes-Badillo M.G."/>
            <person name="Challacombe J."/>
            <person name="Chertkov O."/>
            <person name="McCluskey K."/>
            <person name="Coulpier F."/>
            <person name="Deshpande N."/>
            <person name="von Doehren H."/>
            <person name="Ebbole D.J."/>
            <person name="Esquivel-Naranjo E.U."/>
            <person name="Fekete E."/>
            <person name="Flipphi M."/>
            <person name="Glaser F."/>
            <person name="Gomez-Rodriguez E.Y."/>
            <person name="Gruber S."/>
            <person name="Han C."/>
            <person name="Henrissat B."/>
            <person name="Hermosa R."/>
            <person name="Hernandez-Onate M."/>
            <person name="Karaffa L."/>
            <person name="Kosti I."/>
            <person name="Le Crom S."/>
            <person name="Lindquist E."/>
            <person name="Lucas S."/>
            <person name="Luebeck M."/>
            <person name="Luebeck P.S."/>
            <person name="Margeot A."/>
            <person name="Metz B."/>
            <person name="Misra M."/>
            <person name="Nevalainen H."/>
            <person name="Omann M."/>
            <person name="Packer N."/>
            <person name="Perrone G."/>
            <person name="Uresti-Rivera E.E."/>
            <person name="Salamov A."/>
            <person name="Schmoll M."/>
            <person name="Seiboth B."/>
            <person name="Shapiro H."/>
            <person name="Sukno S."/>
            <person name="Tamayo-Ramos J.A."/>
            <person name="Tisch D."/>
            <person name="Wiest A."/>
            <person name="Wilkinson H.H."/>
            <person name="Zhang M."/>
            <person name="Coutinho P.M."/>
            <person name="Kenerley C.M."/>
            <person name="Monte E."/>
            <person name="Baker S.E."/>
            <person name="Grigoriev I.V."/>
        </authorList>
    </citation>
    <scope>NUCLEOTIDE SEQUENCE [LARGE SCALE GENOMIC DNA]</scope>
    <source>
        <strain evidence="3">ATCC 20476 / IMI 206040</strain>
    </source>
</reference>
<proteinExistence type="predicted"/>
<dbReference type="EMBL" id="ABDG02000026">
    <property type="protein sequence ID" value="EHK42966.1"/>
    <property type="molecule type" value="Genomic_DNA"/>
</dbReference>
<accession>G9P3K8</accession>
<feature type="region of interest" description="Disordered" evidence="1">
    <location>
        <begin position="1"/>
        <end position="26"/>
    </location>
</feature>
<dbReference type="AlphaFoldDB" id="G9P3K8"/>
<feature type="compositionally biased region" description="Low complexity" evidence="1">
    <location>
        <begin position="1"/>
        <end position="13"/>
    </location>
</feature>
<protein>
    <submittedName>
        <fullName evidence="2">Uncharacterized protein</fullName>
    </submittedName>
</protein>
<organism evidence="2 3">
    <name type="scientific">Hypocrea atroviridis (strain ATCC 20476 / IMI 206040)</name>
    <name type="common">Trichoderma atroviride</name>
    <dbReference type="NCBI Taxonomy" id="452589"/>
    <lineage>
        <taxon>Eukaryota</taxon>
        <taxon>Fungi</taxon>
        <taxon>Dikarya</taxon>
        <taxon>Ascomycota</taxon>
        <taxon>Pezizomycotina</taxon>
        <taxon>Sordariomycetes</taxon>
        <taxon>Hypocreomycetidae</taxon>
        <taxon>Hypocreales</taxon>
        <taxon>Hypocreaceae</taxon>
        <taxon>Trichoderma</taxon>
    </lineage>
</organism>
<sequence>MLVSSSSAGVSRSELPGGMRGDGSRRQSVFQFAQQLSSCRDCLQLWSCTDCHQLSSCRDFHQLKSLHRLSSTLVLHRSSSTQVFAQIVIKSKYILSPWTSLALNLAGSPLGCDARERLGRGLGNWR</sequence>
<comment type="caution">
    <text evidence="2">The sequence shown here is derived from an EMBL/GenBank/DDBJ whole genome shotgun (WGS) entry which is preliminary data.</text>
</comment>
<keyword evidence="3" id="KW-1185">Reference proteome</keyword>